<dbReference type="AlphaFoldDB" id="A0A8H6AZD9"/>
<dbReference type="GeneID" id="59256745"/>
<evidence type="ECO:0000313" key="2">
    <source>
        <dbReference type="Proteomes" id="UP000531561"/>
    </source>
</evidence>
<dbReference type="Proteomes" id="UP000531561">
    <property type="component" value="Unassembled WGS sequence"/>
</dbReference>
<gene>
    <name evidence="1" type="ORF">Bfra_002637</name>
</gene>
<dbReference type="EMBL" id="JABFCT010000004">
    <property type="protein sequence ID" value="KAF5876235.1"/>
    <property type="molecule type" value="Genomic_DNA"/>
</dbReference>
<proteinExistence type="predicted"/>
<reference evidence="1 2" key="1">
    <citation type="journal article" date="2020" name="Phytopathology">
        <title>A high-quality genome resource of Botrytis fragariae, a new and rapidly spreading fungal pathogen causing strawberry gray mold in the U.S.A.</title>
        <authorList>
            <person name="Wu Y."/>
            <person name="Saski C.A."/>
            <person name="Schnabel G."/>
            <person name="Xiao S."/>
            <person name="Hu M."/>
        </authorList>
    </citation>
    <scope>NUCLEOTIDE SEQUENCE [LARGE SCALE GENOMIC DNA]</scope>
    <source>
        <strain evidence="1 2">BVB16</strain>
    </source>
</reference>
<comment type="caution">
    <text evidence="1">The sequence shown here is derived from an EMBL/GenBank/DDBJ whole genome shotgun (WGS) entry which is preliminary data.</text>
</comment>
<dbReference type="RefSeq" id="XP_037195181.1">
    <property type="nucleotide sequence ID" value="XM_037333053.1"/>
</dbReference>
<accession>A0A8H6AZD9</accession>
<dbReference type="OrthoDB" id="10328507at2759"/>
<protein>
    <submittedName>
        <fullName evidence="1">Uncharacterized protein</fullName>
    </submittedName>
</protein>
<organism evidence="1 2">
    <name type="scientific">Botrytis fragariae</name>
    <dbReference type="NCBI Taxonomy" id="1964551"/>
    <lineage>
        <taxon>Eukaryota</taxon>
        <taxon>Fungi</taxon>
        <taxon>Dikarya</taxon>
        <taxon>Ascomycota</taxon>
        <taxon>Pezizomycotina</taxon>
        <taxon>Leotiomycetes</taxon>
        <taxon>Helotiales</taxon>
        <taxon>Sclerotiniaceae</taxon>
        <taxon>Botrytis</taxon>
    </lineage>
</organism>
<name>A0A8H6AZD9_9HELO</name>
<sequence>MKPYDPQSQSLQPLLSTIIRRLSSFQIDLRNSESGEEIRKSAWRLERGEKQLHSTPRVPIKVSYLVIGLFSKTLTHNDELLYVMVLRGLSSIVQLFVIDIRGPLKRGGEKEPQFGYPTKDHRIGVLQIPAKAQRSLDSGNLPFNREENRIARKQARISSVA</sequence>
<evidence type="ECO:0000313" key="1">
    <source>
        <dbReference type="EMBL" id="KAF5876235.1"/>
    </source>
</evidence>
<keyword evidence="2" id="KW-1185">Reference proteome</keyword>